<name>A0AAD1FRC9_PHODP</name>
<evidence type="ECO:0000313" key="7">
    <source>
        <dbReference type="EMBL" id="BAX56091.1"/>
    </source>
</evidence>
<keyword evidence="5" id="KW-0184">Conjugation</keyword>
<evidence type="ECO:0000256" key="3">
    <source>
        <dbReference type="ARBA" id="ARBA00020541"/>
    </source>
</evidence>
<sequence>MAKQDNEKLTNVNILVGEQGNNLLTNAAHANHRSKRKEAAARLEHHLRTFGSDWTESVTQKR</sequence>
<evidence type="ECO:0000256" key="1">
    <source>
        <dbReference type="ARBA" id="ARBA00004496"/>
    </source>
</evidence>
<gene>
    <name evidence="7" type="ORF">PDPUS_3_00010</name>
</gene>
<accession>A0AAD1FRC9</accession>
<organism evidence="7 8">
    <name type="scientific">Photobacterium damsela subsp. piscicida</name>
    <name type="common">Pasteurella piscicida</name>
    <dbReference type="NCBI Taxonomy" id="38294"/>
    <lineage>
        <taxon>Bacteria</taxon>
        <taxon>Pseudomonadati</taxon>
        <taxon>Pseudomonadota</taxon>
        <taxon>Gammaproteobacteria</taxon>
        <taxon>Vibrionales</taxon>
        <taxon>Vibrionaceae</taxon>
        <taxon>Photobacterium</taxon>
    </lineage>
</organism>
<dbReference type="RefSeq" id="WP_086959638.1">
    <property type="nucleotide sequence ID" value="NZ_AP018047.1"/>
</dbReference>
<comment type="similarity">
    <text evidence="2">Belongs to the TraY family.</text>
</comment>
<dbReference type="EMBL" id="AP018047">
    <property type="protein sequence ID" value="BAX56091.1"/>
    <property type="molecule type" value="Genomic_DNA"/>
</dbReference>
<evidence type="ECO:0000256" key="2">
    <source>
        <dbReference type="ARBA" id="ARBA00007183"/>
    </source>
</evidence>
<keyword evidence="7" id="KW-0614">Plasmid</keyword>
<dbReference type="InterPro" id="IPR008876">
    <property type="entry name" value="TraY"/>
</dbReference>
<comment type="subcellular location">
    <subcellularLocation>
        <location evidence="1">Cytoplasm</location>
    </subcellularLocation>
</comment>
<dbReference type="AlphaFoldDB" id="A0AAD1FRC9"/>
<evidence type="ECO:0000256" key="5">
    <source>
        <dbReference type="ARBA" id="ARBA00022971"/>
    </source>
</evidence>
<dbReference type="Pfam" id="PF05509">
    <property type="entry name" value="TraY"/>
    <property type="match status" value="1"/>
</dbReference>
<protein>
    <recommendedName>
        <fullName evidence="3">Relaxosome protein TraY</fullName>
    </recommendedName>
</protein>
<dbReference type="Proteomes" id="UP000218676">
    <property type="component" value="Plasmid p91-197-1"/>
</dbReference>
<geneLocation type="plasmid" evidence="7 8">
    <name>p91-197-1</name>
</geneLocation>
<evidence type="ECO:0000313" key="8">
    <source>
        <dbReference type="Proteomes" id="UP000218676"/>
    </source>
</evidence>
<evidence type="ECO:0000256" key="6">
    <source>
        <dbReference type="ARBA" id="ARBA00023125"/>
    </source>
</evidence>
<dbReference type="GO" id="GO:0003677">
    <property type="term" value="F:DNA binding"/>
    <property type="evidence" value="ECO:0007669"/>
    <property type="project" value="UniProtKB-KW"/>
</dbReference>
<reference evidence="8" key="1">
    <citation type="submission" date="2017-05" db="EMBL/GenBank/DDBJ databases">
        <title>Whole genome sequence of fish pathogenic bacteria, Photobacterium damselae subsp. piscicida, strain 91-197, isolated from hybrid striped bass (Morone sp.) in USA.</title>
        <authorList>
            <person name="Teru Y."/>
            <person name="Hikima J."/>
            <person name="Kono T."/>
            <person name="Sakai M."/>
            <person name="Takano T."/>
            <person name="Hawke J.P."/>
            <person name="Takeyama H."/>
            <person name="Aoki T."/>
        </authorList>
    </citation>
    <scope>NUCLEOTIDE SEQUENCE [LARGE SCALE GENOMIC DNA]</scope>
    <source>
        <strain evidence="8">91-197</strain>
        <plasmid evidence="8">p91-197-1</plasmid>
    </source>
</reference>
<keyword evidence="4" id="KW-0963">Cytoplasm</keyword>
<proteinExistence type="inferred from homology"/>
<keyword evidence="6" id="KW-0238">DNA-binding</keyword>
<dbReference type="GO" id="GO:0005737">
    <property type="term" value="C:cytoplasm"/>
    <property type="evidence" value="ECO:0007669"/>
    <property type="project" value="UniProtKB-SubCell"/>
</dbReference>
<evidence type="ECO:0000256" key="4">
    <source>
        <dbReference type="ARBA" id="ARBA00022490"/>
    </source>
</evidence>